<name>A0A8J7STV4_9RHOB</name>
<dbReference type="EMBL" id="JAESVP010000009">
    <property type="protein sequence ID" value="MBL4929601.1"/>
    <property type="molecule type" value="Genomic_DNA"/>
</dbReference>
<feature type="signal peptide" evidence="1">
    <location>
        <begin position="1"/>
        <end position="23"/>
    </location>
</feature>
<gene>
    <name evidence="2" type="ORF">JI744_15960</name>
</gene>
<evidence type="ECO:0000256" key="1">
    <source>
        <dbReference type="SAM" id="SignalP"/>
    </source>
</evidence>
<evidence type="ECO:0000313" key="3">
    <source>
        <dbReference type="Proteomes" id="UP000619033"/>
    </source>
</evidence>
<evidence type="ECO:0000313" key="2">
    <source>
        <dbReference type="EMBL" id="MBL4929601.1"/>
    </source>
</evidence>
<protein>
    <recommendedName>
        <fullName evidence="4">Tetratricopeptide repeat protein</fullName>
    </recommendedName>
</protein>
<dbReference type="SUPFAM" id="SSF48452">
    <property type="entry name" value="TPR-like"/>
    <property type="match status" value="1"/>
</dbReference>
<comment type="caution">
    <text evidence="2">The sequence shown here is derived from an EMBL/GenBank/DDBJ whole genome shotgun (WGS) entry which is preliminary data.</text>
</comment>
<accession>A0A8J7STV4</accession>
<keyword evidence="1" id="KW-0732">Signal</keyword>
<sequence length="98" mass="10502">MHHLFASLALIIAGLFSGPMAMAAEPVQSYDDSEDEGEDALLTEARDSLQRGNPAVAVTLMCRLTAHNPEDALAWAMLAEAHEALGQRGEAEEARARV</sequence>
<reference evidence="2" key="1">
    <citation type="submission" date="2021-01" db="EMBL/GenBank/DDBJ databases">
        <title>Genome seq and assembly of Tabrizicola sp. KVB23.</title>
        <authorList>
            <person name="Chhetri G."/>
        </authorList>
    </citation>
    <scope>NUCLEOTIDE SEQUENCE</scope>
    <source>
        <strain evidence="2">KVB23</strain>
    </source>
</reference>
<keyword evidence="3" id="KW-1185">Reference proteome</keyword>
<dbReference type="InterPro" id="IPR011990">
    <property type="entry name" value="TPR-like_helical_dom_sf"/>
</dbReference>
<feature type="chain" id="PRO_5035229965" description="Tetratricopeptide repeat protein" evidence="1">
    <location>
        <begin position="24"/>
        <end position="98"/>
    </location>
</feature>
<evidence type="ECO:0008006" key="4">
    <source>
        <dbReference type="Google" id="ProtNLM"/>
    </source>
</evidence>
<dbReference type="Gene3D" id="1.25.40.10">
    <property type="entry name" value="Tetratricopeptide repeat domain"/>
    <property type="match status" value="1"/>
</dbReference>
<dbReference type="RefSeq" id="WP_202662144.1">
    <property type="nucleotide sequence ID" value="NZ_JAESVP010000009.1"/>
</dbReference>
<dbReference type="AlphaFoldDB" id="A0A8J7STV4"/>
<proteinExistence type="predicted"/>
<organism evidence="2 3">
    <name type="scientific">Fuscibacter oryzae</name>
    <dbReference type="NCBI Taxonomy" id="2803939"/>
    <lineage>
        <taxon>Bacteria</taxon>
        <taxon>Pseudomonadati</taxon>
        <taxon>Pseudomonadota</taxon>
        <taxon>Alphaproteobacteria</taxon>
        <taxon>Rhodobacterales</taxon>
        <taxon>Paracoccaceae</taxon>
        <taxon>Fuscibacter</taxon>
    </lineage>
</organism>
<dbReference type="Proteomes" id="UP000619033">
    <property type="component" value="Unassembled WGS sequence"/>
</dbReference>